<reference evidence="2 3" key="1">
    <citation type="submission" date="2016-10" db="EMBL/GenBank/DDBJ databases">
        <authorList>
            <person name="de Groot N.N."/>
        </authorList>
    </citation>
    <scope>NUCLEOTIDE SEQUENCE [LARGE SCALE GENOMIC DNA]</scope>
    <source>
        <strain evidence="2 3">CGMCC 1.7059</strain>
    </source>
</reference>
<feature type="domain" description="Cysteine-rich CPCC" evidence="1">
    <location>
        <begin position="27"/>
        <end position="99"/>
    </location>
</feature>
<accession>A0A1H2RB95</accession>
<proteinExistence type="predicted"/>
<dbReference type="EMBL" id="FNNE01000001">
    <property type="protein sequence ID" value="SDW16651.1"/>
    <property type="molecule type" value="Genomic_DNA"/>
</dbReference>
<evidence type="ECO:0000259" key="1">
    <source>
        <dbReference type="Pfam" id="PF14206"/>
    </source>
</evidence>
<dbReference type="AlphaFoldDB" id="A0A1H2RB95"/>
<sequence length="109" mass="12490">MLNWIKSRFGNKDMQWDGPVVPEPRAQCPCCDYIALAERGSYQICPVCFWEDDGQDIDEPDAPSGPNHGLTLREGRHNFELFGACEPDMARHVLAPDQRSRFRLQAREL</sequence>
<keyword evidence="3" id="KW-1185">Reference proteome</keyword>
<name>A0A1H2RB95_9GAMM</name>
<dbReference type="InterPro" id="IPR025983">
    <property type="entry name" value="Cys_rich_CPCC"/>
</dbReference>
<evidence type="ECO:0000313" key="2">
    <source>
        <dbReference type="EMBL" id="SDW16651.1"/>
    </source>
</evidence>
<evidence type="ECO:0000313" key="3">
    <source>
        <dbReference type="Proteomes" id="UP000199675"/>
    </source>
</evidence>
<gene>
    <name evidence="2" type="ORF">SAMN04487960_101470</name>
</gene>
<dbReference type="RefSeq" id="WP_217634512.1">
    <property type="nucleotide sequence ID" value="NZ_FNNE01000001.1"/>
</dbReference>
<dbReference type="Proteomes" id="UP000199675">
    <property type="component" value="Unassembled WGS sequence"/>
</dbReference>
<organism evidence="2 3">
    <name type="scientific">Marinobacter mobilis</name>
    <dbReference type="NCBI Taxonomy" id="488533"/>
    <lineage>
        <taxon>Bacteria</taxon>
        <taxon>Pseudomonadati</taxon>
        <taxon>Pseudomonadota</taxon>
        <taxon>Gammaproteobacteria</taxon>
        <taxon>Pseudomonadales</taxon>
        <taxon>Marinobacteraceae</taxon>
        <taxon>Marinobacter</taxon>
    </lineage>
</organism>
<dbReference type="Pfam" id="PF14206">
    <property type="entry name" value="Cys_rich_CPCC"/>
    <property type="match status" value="1"/>
</dbReference>
<protein>
    <submittedName>
        <fullName evidence="2">Cysteine-rich CPCC</fullName>
    </submittedName>
</protein>